<reference evidence="10" key="1">
    <citation type="submission" date="2022-08" db="EMBL/GenBank/DDBJ databases">
        <title>Genome sequencing of Nocardioides sp. STR2.</title>
        <authorList>
            <person name="So Y."/>
        </authorList>
    </citation>
    <scope>NUCLEOTIDE SEQUENCE</scope>
    <source>
        <strain evidence="10">STR2</strain>
    </source>
</reference>
<dbReference type="InterPro" id="IPR046373">
    <property type="entry name" value="Acyl-CoA_Oxase/DH_mid-dom_sf"/>
</dbReference>
<dbReference type="InterPro" id="IPR036250">
    <property type="entry name" value="AcylCo_DH-like_C"/>
</dbReference>
<keyword evidence="11" id="KW-1185">Reference proteome</keyword>
<dbReference type="Pfam" id="PF02771">
    <property type="entry name" value="Acyl-CoA_dh_N"/>
    <property type="match status" value="1"/>
</dbReference>
<gene>
    <name evidence="10" type="ORF">NYO98_18900</name>
</gene>
<evidence type="ECO:0000256" key="5">
    <source>
        <dbReference type="ARBA" id="ARBA00023002"/>
    </source>
</evidence>
<dbReference type="InterPro" id="IPR009100">
    <property type="entry name" value="AcylCoA_DH/oxidase_NM_dom_sf"/>
</dbReference>
<comment type="cofactor">
    <cofactor evidence="1 6">
        <name>FAD</name>
        <dbReference type="ChEBI" id="CHEBI:57692"/>
    </cofactor>
</comment>
<name>A0ABT4CHB9_9ACTN</name>
<dbReference type="RefSeq" id="WP_268113342.1">
    <property type="nucleotide sequence ID" value="NZ_JAPPUX010000005.1"/>
</dbReference>
<evidence type="ECO:0000256" key="1">
    <source>
        <dbReference type="ARBA" id="ARBA00001974"/>
    </source>
</evidence>
<dbReference type="InterPro" id="IPR006091">
    <property type="entry name" value="Acyl-CoA_Oxase/DH_mid-dom"/>
</dbReference>
<dbReference type="PANTHER" id="PTHR48083:SF28">
    <property type="entry name" value="ACYL-COA DEHYDROGENASE FAMILY PROTEIN (AFU_ORTHOLOGUE AFUA_6G10880)-RELATED"/>
    <property type="match status" value="1"/>
</dbReference>
<dbReference type="InterPro" id="IPR013786">
    <property type="entry name" value="AcylCoA_DH/ox_N"/>
</dbReference>
<evidence type="ECO:0000313" key="10">
    <source>
        <dbReference type="EMBL" id="MCY4728357.1"/>
    </source>
</evidence>
<dbReference type="Proteomes" id="UP001074726">
    <property type="component" value="Unassembled WGS sequence"/>
</dbReference>
<evidence type="ECO:0000259" key="7">
    <source>
        <dbReference type="Pfam" id="PF00441"/>
    </source>
</evidence>
<keyword evidence="5 6" id="KW-0560">Oxidoreductase</keyword>
<evidence type="ECO:0000259" key="9">
    <source>
        <dbReference type="Pfam" id="PF02771"/>
    </source>
</evidence>
<feature type="domain" description="Acyl-CoA dehydrogenase/oxidase C-terminal" evidence="7">
    <location>
        <begin position="229"/>
        <end position="375"/>
    </location>
</feature>
<dbReference type="InterPro" id="IPR009075">
    <property type="entry name" value="AcylCo_DH/oxidase_C"/>
</dbReference>
<sequence>MSTEHDALRATAADFVRREVAPHLQEWEDAGEVPRALHRTAGDLGLIGAAFPEEVGGGGGDLVDSVVLQEAMFDAGASSGLMAALFTAGIALPHIAASGDADLVDRFVRPTLAGDTIGALAITEPGGGSDVARLTTRAELVRGSDGDHYVVNGAKTFITSGVRADFVTTAVRTGGPGHGGISLLVVEKGTPGFTVSRSLRKMGWHCSDTAELAFVDARVPAANLVGAEGSGFAQIAEQFVVERIALAVHGYGIAARSLDLAAAHARERETFGRPLAANQSVQHTLVEMRRQVEVARTYTRDVAARHVAGDLVVAEACLAKQTAVDCAAYVCDRAVQLFGGTGYMHGTEVERHYRDARILPIGGGADEVLRDLTAKLMGYAS</sequence>
<dbReference type="InterPro" id="IPR037069">
    <property type="entry name" value="AcylCoA_DH/ox_N_sf"/>
</dbReference>
<dbReference type="SUPFAM" id="SSF56645">
    <property type="entry name" value="Acyl-CoA dehydrogenase NM domain-like"/>
    <property type="match status" value="1"/>
</dbReference>
<dbReference type="SUPFAM" id="SSF47203">
    <property type="entry name" value="Acyl-CoA dehydrogenase C-terminal domain-like"/>
    <property type="match status" value="1"/>
</dbReference>
<evidence type="ECO:0000256" key="2">
    <source>
        <dbReference type="ARBA" id="ARBA00009347"/>
    </source>
</evidence>
<evidence type="ECO:0000259" key="8">
    <source>
        <dbReference type="Pfam" id="PF02770"/>
    </source>
</evidence>
<keyword evidence="3 6" id="KW-0285">Flavoprotein</keyword>
<evidence type="ECO:0000313" key="11">
    <source>
        <dbReference type="Proteomes" id="UP001074726"/>
    </source>
</evidence>
<feature type="domain" description="Acyl-CoA dehydrogenase/oxidase N-terminal" evidence="9">
    <location>
        <begin position="3"/>
        <end position="115"/>
    </location>
</feature>
<feature type="domain" description="Acyl-CoA oxidase/dehydrogenase middle" evidence="8">
    <location>
        <begin position="119"/>
        <end position="216"/>
    </location>
</feature>
<dbReference type="Gene3D" id="2.40.110.10">
    <property type="entry name" value="Butyryl-CoA Dehydrogenase, subunit A, domain 2"/>
    <property type="match status" value="1"/>
</dbReference>
<evidence type="ECO:0000256" key="4">
    <source>
        <dbReference type="ARBA" id="ARBA00022827"/>
    </source>
</evidence>
<dbReference type="InterPro" id="IPR050741">
    <property type="entry name" value="Acyl-CoA_dehydrogenase"/>
</dbReference>
<dbReference type="Gene3D" id="1.20.140.10">
    <property type="entry name" value="Butyryl-CoA Dehydrogenase, subunit A, domain 3"/>
    <property type="match status" value="1"/>
</dbReference>
<proteinExistence type="inferred from homology"/>
<dbReference type="Gene3D" id="1.10.540.10">
    <property type="entry name" value="Acyl-CoA dehydrogenase/oxidase, N-terminal domain"/>
    <property type="match status" value="1"/>
</dbReference>
<protein>
    <submittedName>
        <fullName evidence="10">Acyl-CoA dehydrogenase family protein</fullName>
    </submittedName>
</protein>
<evidence type="ECO:0000256" key="3">
    <source>
        <dbReference type="ARBA" id="ARBA00022630"/>
    </source>
</evidence>
<accession>A0ABT4CHB9</accession>
<evidence type="ECO:0000256" key="6">
    <source>
        <dbReference type="RuleBase" id="RU362125"/>
    </source>
</evidence>
<keyword evidence="4 6" id="KW-0274">FAD</keyword>
<dbReference type="EMBL" id="JAPPUX010000005">
    <property type="protein sequence ID" value="MCY4728357.1"/>
    <property type="molecule type" value="Genomic_DNA"/>
</dbReference>
<organism evidence="10 11">
    <name type="scientific">Nocardioides pini</name>
    <dbReference type="NCBI Taxonomy" id="2975053"/>
    <lineage>
        <taxon>Bacteria</taxon>
        <taxon>Bacillati</taxon>
        <taxon>Actinomycetota</taxon>
        <taxon>Actinomycetes</taxon>
        <taxon>Propionibacteriales</taxon>
        <taxon>Nocardioidaceae</taxon>
        <taxon>Nocardioides</taxon>
    </lineage>
</organism>
<dbReference type="Pfam" id="PF02770">
    <property type="entry name" value="Acyl-CoA_dh_M"/>
    <property type="match status" value="1"/>
</dbReference>
<dbReference type="PANTHER" id="PTHR48083">
    <property type="entry name" value="MEDIUM-CHAIN SPECIFIC ACYL-COA DEHYDROGENASE, MITOCHONDRIAL-RELATED"/>
    <property type="match status" value="1"/>
</dbReference>
<comment type="similarity">
    <text evidence="2 6">Belongs to the acyl-CoA dehydrogenase family.</text>
</comment>
<dbReference type="Pfam" id="PF00441">
    <property type="entry name" value="Acyl-CoA_dh_1"/>
    <property type="match status" value="1"/>
</dbReference>
<comment type="caution">
    <text evidence="10">The sequence shown here is derived from an EMBL/GenBank/DDBJ whole genome shotgun (WGS) entry which is preliminary data.</text>
</comment>